<sequence>MSKFFLSVAVLVGHCFLLSAAGRLFYPYQQQRPAEQTGYYLPNYDVLPPQDFNEPAPSPAWQPIVEFPWPAYQPEPHHPPHYHVGPKPPCPFKTTSTRRPTPTTTTTTTTTTQKPTTTTHKHHLKETLVSALHNKY</sequence>
<feature type="chain" id="PRO_5043836927" evidence="2">
    <location>
        <begin position="22"/>
        <end position="136"/>
    </location>
</feature>
<feature type="signal peptide" evidence="2">
    <location>
        <begin position="1"/>
        <end position="21"/>
    </location>
</feature>
<accession>A0A182J644</accession>
<reference evidence="3" key="1">
    <citation type="submission" date="2022-08" db="UniProtKB">
        <authorList>
            <consortium name="EnsemblMetazoa"/>
        </authorList>
    </citation>
    <scope>IDENTIFICATION</scope>
    <source>
        <strain evidence="3">EBRO</strain>
    </source>
</reference>
<dbReference type="VEuPathDB" id="VectorBase:AATE012078"/>
<organism evidence="3">
    <name type="scientific">Anopheles atroparvus</name>
    <name type="common">European mosquito</name>
    <dbReference type="NCBI Taxonomy" id="41427"/>
    <lineage>
        <taxon>Eukaryota</taxon>
        <taxon>Metazoa</taxon>
        <taxon>Ecdysozoa</taxon>
        <taxon>Arthropoda</taxon>
        <taxon>Hexapoda</taxon>
        <taxon>Insecta</taxon>
        <taxon>Pterygota</taxon>
        <taxon>Neoptera</taxon>
        <taxon>Endopterygota</taxon>
        <taxon>Diptera</taxon>
        <taxon>Nematocera</taxon>
        <taxon>Culicoidea</taxon>
        <taxon>Culicidae</taxon>
        <taxon>Anophelinae</taxon>
        <taxon>Anopheles</taxon>
    </lineage>
</organism>
<evidence type="ECO:0000256" key="2">
    <source>
        <dbReference type="SAM" id="SignalP"/>
    </source>
</evidence>
<proteinExistence type="predicted"/>
<feature type="region of interest" description="Disordered" evidence="1">
    <location>
        <begin position="78"/>
        <end position="123"/>
    </location>
</feature>
<dbReference type="AlphaFoldDB" id="A0A182J644"/>
<dbReference type="EnsemblMetazoa" id="AATE012078-RA">
    <property type="protein sequence ID" value="AATE012078-PA.1"/>
    <property type="gene ID" value="AATE012078"/>
</dbReference>
<evidence type="ECO:0000313" key="3">
    <source>
        <dbReference type="EnsemblMetazoa" id="AATE012078-PA.1"/>
    </source>
</evidence>
<name>A0A182J644_ANOAO</name>
<feature type="compositionally biased region" description="Low complexity" evidence="1">
    <location>
        <begin position="94"/>
        <end position="118"/>
    </location>
</feature>
<keyword evidence="2" id="KW-0732">Signal</keyword>
<protein>
    <submittedName>
        <fullName evidence="3">Uncharacterized protein</fullName>
    </submittedName>
</protein>
<evidence type="ECO:0000256" key="1">
    <source>
        <dbReference type="SAM" id="MobiDB-lite"/>
    </source>
</evidence>